<evidence type="ECO:0000256" key="1">
    <source>
        <dbReference type="SAM" id="SignalP"/>
    </source>
</evidence>
<sequence>MRKTRLALAVMAAASLTLAGCAHDSSVPEPEVAKSASNIVPQKKYAMIASDVAKALTQADQNRDAGALGPRIAGPFRVQREAEYALARATETTAPTSVVIDPKESALSSGSAFPRSFMAIDMTKTGRGIGTITVWQQPDARQNYQLWAAMDMFPAPPKIEIVNTKNDKPGYPEAKPSEYSVDPATVLDSYVAYINARAMGDVKFNEGDPLYKQTEKQAHDLTAALNELGEAKIAFTVPNKDIRAISTKDGGLVMVGELRYNMTVTRTKDRATLKLGSSIGALAEGKKDGIAVVDKPVVAQYSTSVAFYIPPKGSKDPIHVLGGSVPALLSVTKAE</sequence>
<organism evidence="2 3">
    <name type="scientific">Arcanobacterium haemolyticum (strain ATCC 9345 / DSM 20595 / CCM 5947 / CCUG 17215 / LMG 16163 / NBRC 15585 / NCTC 8452 / 11018)</name>
    <dbReference type="NCBI Taxonomy" id="644284"/>
    <lineage>
        <taxon>Bacteria</taxon>
        <taxon>Bacillati</taxon>
        <taxon>Actinomycetota</taxon>
        <taxon>Actinomycetes</taxon>
        <taxon>Actinomycetales</taxon>
        <taxon>Actinomycetaceae</taxon>
        <taxon>Arcanobacterium</taxon>
    </lineage>
</organism>
<accession>D7BMI1</accession>
<dbReference type="PROSITE" id="PS51257">
    <property type="entry name" value="PROKAR_LIPOPROTEIN"/>
    <property type="match status" value="1"/>
</dbReference>
<reference evidence="2 3" key="1">
    <citation type="journal article" date="2010" name="Stand. Genomic Sci.">
        <title>Complete genome sequence of Arcanobacterium haemolyticum type strain (11018).</title>
        <authorList>
            <person name="Yasawong M."/>
            <person name="Teshima H."/>
            <person name="Lapidus A."/>
            <person name="Nolan M."/>
            <person name="Lucas S."/>
            <person name="Glavina Del Rio T."/>
            <person name="Tice H."/>
            <person name="Cheng J."/>
            <person name="Bruce D."/>
            <person name="Detter C."/>
            <person name="Tapia R."/>
            <person name="Han C."/>
            <person name="Goodwin L."/>
            <person name="Pitluck S."/>
            <person name="Liolios K."/>
            <person name="Ivanova N."/>
            <person name="Mavromatis K."/>
            <person name="Mikhailova N."/>
            <person name="Pati A."/>
            <person name="Chen A."/>
            <person name="Palaniappan K."/>
            <person name="Land M."/>
            <person name="Hauser L."/>
            <person name="Chang Y."/>
            <person name="Jeffries C."/>
            <person name="Rohde M."/>
            <person name="Sikorski J."/>
            <person name="Pukall R."/>
            <person name="Goker M."/>
            <person name="Woyke T."/>
            <person name="Bristow J."/>
            <person name="Eisen J."/>
            <person name="Markowitz V."/>
            <person name="Hugenholtz P."/>
            <person name="Kyrpides N."/>
            <person name="Klenk H."/>
        </authorList>
    </citation>
    <scope>NUCLEOTIDE SEQUENCE [LARGE SCALE GENOMIC DNA]</scope>
    <source>
        <strain evidence="3">ATCC 9345 / DSM 20595 / CCUG 17215 / LMG 16163 / NBRC 15585 / NCTC 8452 / 11018</strain>
    </source>
</reference>
<evidence type="ECO:0000313" key="2">
    <source>
        <dbReference type="EMBL" id="ADH92130.1"/>
    </source>
</evidence>
<dbReference type="RefSeq" id="WP_013169628.1">
    <property type="nucleotide sequence ID" value="NC_014218.1"/>
</dbReference>
<dbReference type="Proteomes" id="UP000000376">
    <property type="component" value="Chromosome"/>
</dbReference>
<evidence type="ECO:0008006" key="4">
    <source>
        <dbReference type="Google" id="ProtNLM"/>
    </source>
</evidence>
<proteinExistence type="predicted"/>
<dbReference type="KEGG" id="ahe:Arch_0375"/>
<gene>
    <name evidence="2" type="ordered locus">Arch_0375</name>
</gene>
<evidence type="ECO:0000313" key="3">
    <source>
        <dbReference type="Proteomes" id="UP000000376"/>
    </source>
</evidence>
<dbReference type="eggNOG" id="ENOG502ZCCY">
    <property type="taxonomic scope" value="Bacteria"/>
</dbReference>
<keyword evidence="3" id="KW-1185">Reference proteome</keyword>
<feature type="signal peptide" evidence="1">
    <location>
        <begin position="1"/>
        <end position="19"/>
    </location>
</feature>
<dbReference type="AlphaFoldDB" id="D7BMI1"/>
<dbReference type="EMBL" id="CP002045">
    <property type="protein sequence ID" value="ADH92130.1"/>
    <property type="molecule type" value="Genomic_DNA"/>
</dbReference>
<dbReference type="STRING" id="644284.Arch_0375"/>
<dbReference type="HOGENOM" id="CLU_066817_0_0_11"/>
<protein>
    <recommendedName>
        <fullName evidence="4">Lipoprotein</fullName>
    </recommendedName>
</protein>
<feature type="chain" id="PRO_5039112239" description="Lipoprotein" evidence="1">
    <location>
        <begin position="20"/>
        <end position="335"/>
    </location>
</feature>
<keyword evidence="1" id="KW-0732">Signal</keyword>
<dbReference type="OrthoDB" id="3266092at2"/>
<name>D7BMI1_ARCHD</name>